<dbReference type="SUPFAM" id="SSF53623">
    <property type="entry name" value="MurD-like peptide ligases, catalytic domain"/>
    <property type="match status" value="1"/>
</dbReference>
<evidence type="ECO:0000256" key="3">
    <source>
        <dbReference type="ARBA" id="ARBA00022723"/>
    </source>
</evidence>
<dbReference type="InterPro" id="IPR001645">
    <property type="entry name" value="Folylpolyglutamate_synth"/>
</dbReference>
<keyword evidence="3" id="KW-0479">Metal-binding</keyword>
<dbReference type="InterPro" id="IPR036615">
    <property type="entry name" value="Mur_ligase_C_dom_sf"/>
</dbReference>
<dbReference type="EMBL" id="JXUO01000078">
    <property type="protein sequence ID" value="KKZ15062.1"/>
    <property type="molecule type" value="Genomic_DNA"/>
</dbReference>
<dbReference type="PANTHER" id="PTHR11136:SF0">
    <property type="entry name" value="DIHYDROFOLATE SYNTHETASE-RELATED"/>
    <property type="match status" value="1"/>
</dbReference>
<comment type="similarity">
    <text evidence="1 7">Belongs to the folylpolyglutamate synthase family.</text>
</comment>
<dbReference type="Proteomes" id="UP000035054">
    <property type="component" value="Unassembled WGS sequence"/>
</dbReference>
<accession>A0A6N3X5Y7</accession>
<evidence type="ECO:0000256" key="6">
    <source>
        <dbReference type="ARBA" id="ARBA00022842"/>
    </source>
</evidence>
<dbReference type="AlphaFoldDB" id="A0A6N3X5Y7"/>
<reference evidence="8 9" key="1">
    <citation type="submission" date="2015-01" db="EMBL/GenBank/DDBJ databases">
        <title>Lifestyle Evolution in Cyanobacterial Symbionts of Sponges.</title>
        <authorList>
            <person name="Burgsdorf I."/>
            <person name="Slaby B.M."/>
            <person name="Handley K.M."/>
            <person name="Haber M."/>
            <person name="Blom J."/>
            <person name="Marshall C.W."/>
            <person name="Gilbert J.A."/>
            <person name="Hentschel U."/>
            <person name="Steindler L."/>
        </authorList>
    </citation>
    <scope>NUCLEOTIDE SEQUENCE [LARGE SCALE GENOMIC DNA]</scope>
    <source>
        <strain evidence="8">142</strain>
    </source>
</reference>
<dbReference type="PIRSF" id="PIRSF001563">
    <property type="entry name" value="Folylpolyglu_synth"/>
    <property type="match status" value="1"/>
</dbReference>
<dbReference type="Gene3D" id="3.40.1190.10">
    <property type="entry name" value="Mur-like, catalytic domain"/>
    <property type="match status" value="1"/>
</dbReference>
<protein>
    <submittedName>
        <fullName evidence="8">Uncharacterized protein</fullName>
    </submittedName>
</protein>
<dbReference type="GO" id="GO:0004326">
    <property type="term" value="F:tetrahydrofolylpolyglutamate synthase activity"/>
    <property type="evidence" value="ECO:0007669"/>
    <property type="project" value="InterPro"/>
</dbReference>
<dbReference type="SUPFAM" id="SSF53244">
    <property type="entry name" value="MurD-like peptide ligases, peptide-binding domain"/>
    <property type="match status" value="1"/>
</dbReference>
<comment type="caution">
    <text evidence="8">The sequence shown here is derived from an EMBL/GenBank/DDBJ whole genome shotgun (WGS) entry which is preliminary data.</text>
</comment>
<sequence>MGDAAEYSCGESSRWPDPVDLSDLLPGQTNSVVTMGLERIKGALNALDNPQNSFVAIQVAGTNGKGSICSLLHGALAAHGLRSGLYTSPHLVSWCERIRIGQAFIAAATLRSLLVELQPLAQQWSLTPFEQLTVAAFLHFHRQAVDLAVLEVGLGGRLDATTAHSRRPIVAFAAIGEDHQEYLGADLVSIAREKAGVLSPGCVAFSGPQPAGVAPVLRQAAADCGATMNWVPSLTDHRFQALNLPLRGQVQQHNAAVAMAVLEHISATMHPLDHQRSREGMASVRWPARLQHCQWQGHPLLVDGAHNRSAALCLRQHLDDSSSAGPIHWLLGILANKDGLGMLQALLRPGDRAWLVAIADSSCWGADQLVKRLPLPQAACLQLPPPYWGSTWPVAIALGQAFHQPPGLEARVVVSGSLYLLGQLHRQGVIQVVEGD</sequence>
<keyword evidence="4 7" id="KW-0547">Nucleotide-binding</keyword>
<dbReference type="Gene3D" id="3.90.190.20">
    <property type="entry name" value="Mur ligase, C-terminal domain"/>
    <property type="match status" value="1"/>
</dbReference>
<evidence type="ECO:0000256" key="1">
    <source>
        <dbReference type="ARBA" id="ARBA00008276"/>
    </source>
</evidence>
<evidence type="ECO:0000256" key="5">
    <source>
        <dbReference type="ARBA" id="ARBA00022840"/>
    </source>
</evidence>
<dbReference type="InterPro" id="IPR036565">
    <property type="entry name" value="Mur-like_cat_sf"/>
</dbReference>
<proteinExistence type="inferred from homology"/>
<evidence type="ECO:0000313" key="8">
    <source>
        <dbReference type="EMBL" id="KKZ15062.1"/>
    </source>
</evidence>
<keyword evidence="6" id="KW-0460">Magnesium</keyword>
<dbReference type="GO" id="GO:0005737">
    <property type="term" value="C:cytoplasm"/>
    <property type="evidence" value="ECO:0007669"/>
    <property type="project" value="TreeGrafter"/>
</dbReference>
<keyword evidence="2 7" id="KW-0436">Ligase</keyword>
<dbReference type="NCBIfam" id="TIGR01499">
    <property type="entry name" value="folC"/>
    <property type="match status" value="1"/>
</dbReference>
<name>A0A6N3X5Y7_9SYNE</name>
<dbReference type="GO" id="GO:0005524">
    <property type="term" value="F:ATP binding"/>
    <property type="evidence" value="ECO:0007669"/>
    <property type="project" value="UniProtKB-KW"/>
</dbReference>
<keyword evidence="5 7" id="KW-0067">ATP-binding</keyword>
<evidence type="ECO:0000256" key="4">
    <source>
        <dbReference type="ARBA" id="ARBA00022741"/>
    </source>
</evidence>
<dbReference type="PANTHER" id="PTHR11136">
    <property type="entry name" value="FOLYLPOLYGLUTAMATE SYNTHASE-RELATED"/>
    <property type="match status" value="1"/>
</dbReference>
<evidence type="ECO:0000256" key="2">
    <source>
        <dbReference type="ARBA" id="ARBA00022598"/>
    </source>
</evidence>
<evidence type="ECO:0000313" key="9">
    <source>
        <dbReference type="Proteomes" id="UP000035054"/>
    </source>
</evidence>
<gene>
    <name evidence="8" type="ORF">TH68_02435</name>
</gene>
<dbReference type="GO" id="GO:0008841">
    <property type="term" value="F:dihydrofolate synthase activity"/>
    <property type="evidence" value="ECO:0007669"/>
    <property type="project" value="TreeGrafter"/>
</dbReference>
<dbReference type="GO" id="GO:0046872">
    <property type="term" value="F:metal ion binding"/>
    <property type="evidence" value="ECO:0007669"/>
    <property type="project" value="UniProtKB-KW"/>
</dbReference>
<organism evidence="8 9">
    <name type="scientific">Candidatus Synechococcus spongiarum 142</name>
    <dbReference type="NCBI Taxonomy" id="1608213"/>
    <lineage>
        <taxon>Bacteria</taxon>
        <taxon>Bacillati</taxon>
        <taxon>Cyanobacteriota</taxon>
        <taxon>Cyanophyceae</taxon>
        <taxon>Synechococcales</taxon>
        <taxon>Synechococcaceae</taxon>
        <taxon>Synechococcus</taxon>
    </lineage>
</organism>
<evidence type="ECO:0000256" key="7">
    <source>
        <dbReference type="PIRNR" id="PIRNR001563"/>
    </source>
</evidence>